<sequence length="446" mass="48189">MRIAALCLALAGLPAAAHAQSVALPEGLEGLGTGAGPILDATSAAPTETVLAEETTGPSLSGFLELRHASRIEDDPLLGGPTLSELRFHLDFQTGRDVVWTLALDGIVDEVADEPVDLKTGTGPIDLREAHVFFRPLDNIDLRAGRQILTWGTGDLVFVNDLFPKDYRSFFAGRADDYLKAPVDAVRVSGYFDAVNVDLALMDAGQTDRIVTGERLSFTDPATGVPTATAPRLKRPDGVDAALRLYRTFGSWEAALYGFRGHWKSPAGQDDSGRALFPRLNVLGASVRGPVLGGIGYLEVGHFDSVEDRDGSDPSIANSEWRALLGHEREIAQNTTLGLQYSATVMSDRSEYRAALPDGAEATPELRDVATLRLTRLFLNQTLRTSAFLFHSPSQEDGFLRVTTDYDVTDSLSLGLNLSKFYGARDTPFGQFRDASAVGISARWSF</sequence>
<evidence type="ECO:0000256" key="1">
    <source>
        <dbReference type="SAM" id="SignalP"/>
    </source>
</evidence>
<comment type="caution">
    <text evidence="2">The sequence shown here is derived from an EMBL/GenBank/DDBJ whole genome shotgun (WGS) entry which is preliminary data.</text>
</comment>
<gene>
    <name evidence="2" type="ORF">ACFQ4E_14520</name>
</gene>
<accession>A0ABW3ZLC1</accession>
<keyword evidence="3" id="KW-1185">Reference proteome</keyword>
<organism evidence="2 3">
    <name type="scientific">Litorisediminicola beolgyonensis</name>
    <dbReference type="NCBI Taxonomy" id="1173614"/>
    <lineage>
        <taxon>Bacteria</taxon>
        <taxon>Pseudomonadati</taxon>
        <taxon>Pseudomonadota</taxon>
        <taxon>Alphaproteobacteria</taxon>
        <taxon>Rhodobacterales</taxon>
        <taxon>Paracoccaceae</taxon>
        <taxon>Litorisediminicola</taxon>
    </lineage>
</organism>
<reference evidence="3" key="1">
    <citation type="journal article" date="2019" name="Int. J. Syst. Evol. Microbiol.">
        <title>The Global Catalogue of Microorganisms (GCM) 10K type strain sequencing project: providing services to taxonomists for standard genome sequencing and annotation.</title>
        <authorList>
            <consortium name="The Broad Institute Genomics Platform"/>
            <consortium name="The Broad Institute Genome Sequencing Center for Infectious Disease"/>
            <person name="Wu L."/>
            <person name="Ma J."/>
        </authorList>
    </citation>
    <scope>NUCLEOTIDE SEQUENCE [LARGE SCALE GENOMIC DNA]</scope>
    <source>
        <strain evidence="3">CCUG 62953</strain>
    </source>
</reference>
<name>A0ABW3ZLC1_9RHOB</name>
<dbReference type="RefSeq" id="WP_386804771.1">
    <property type="nucleotide sequence ID" value="NZ_JBHTMU010000028.1"/>
</dbReference>
<keyword evidence="1" id="KW-0732">Signal</keyword>
<dbReference type="Proteomes" id="UP001597135">
    <property type="component" value="Unassembled WGS sequence"/>
</dbReference>
<evidence type="ECO:0000313" key="3">
    <source>
        <dbReference type="Proteomes" id="UP001597135"/>
    </source>
</evidence>
<evidence type="ECO:0000313" key="2">
    <source>
        <dbReference type="EMBL" id="MFD1343642.1"/>
    </source>
</evidence>
<proteinExistence type="predicted"/>
<dbReference type="EMBL" id="JBHTMU010000028">
    <property type="protein sequence ID" value="MFD1343642.1"/>
    <property type="molecule type" value="Genomic_DNA"/>
</dbReference>
<protein>
    <recommendedName>
        <fullName evidence="4">Alginate export domain-containing protein</fullName>
    </recommendedName>
</protein>
<feature type="chain" id="PRO_5046990967" description="Alginate export domain-containing protein" evidence="1">
    <location>
        <begin position="20"/>
        <end position="446"/>
    </location>
</feature>
<evidence type="ECO:0008006" key="4">
    <source>
        <dbReference type="Google" id="ProtNLM"/>
    </source>
</evidence>
<feature type="signal peptide" evidence="1">
    <location>
        <begin position="1"/>
        <end position="19"/>
    </location>
</feature>